<reference evidence="1 2" key="1">
    <citation type="journal article" date="2017" name="Nat. Commun.">
        <title>Genome assembly with in vitro proximity ligation data and whole-genome triplication in lettuce.</title>
        <authorList>
            <person name="Reyes-Chin-Wo S."/>
            <person name="Wang Z."/>
            <person name="Yang X."/>
            <person name="Kozik A."/>
            <person name="Arikit S."/>
            <person name="Song C."/>
            <person name="Xia L."/>
            <person name="Froenicke L."/>
            <person name="Lavelle D.O."/>
            <person name="Truco M.J."/>
            <person name="Xia R."/>
            <person name="Zhu S."/>
            <person name="Xu C."/>
            <person name="Xu H."/>
            <person name="Xu X."/>
            <person name="Cox K."/>
            <person name="Korf I."/>
            <person name="Meyers B.C."/>
            <person name="Michelmore R.W."/>
        </authorList>
    </citation>
    <scope>NUCLEOTIDE SEQUENCE [LARGE SCALE GENOMIC DNA]</scope>
    <source>
        <strain evidence="2">cv. Salinas</strain>
        <tissue evidence="1">Seedlings</tissue>
    </source>
</reference>
<protein>
    <submittedName>
        <fullName evidence="1">Uncharacterized protein</fullName>
    </submittedName>
</protein>
<evidence type="ECO:0000313" key="1">
    <source>
        <dbReference type="EMBL" id="KAJ0228399.1"/>
    </source>
</evidence>
<dbReference type="AlphaFoldDB" id="A0A9R1XW80"/>
<dbReference type="InterPro" id="IPR045222">
    <property type="entry name" value="Rpb4-like"/>
</dbReference>
<dbReference type="Gene3D" id="1.20.1250.40">
    <property type="match status" value="1"/>
</dbReference>
<evidence type="ECO:0000313" key="2">
    <source>
        <dbReference type="Proteomes" id="UP000235145"/>
    </source>
</evidence>
<name>A0A9R1XW80_LACSA</name>
<sequence>MEMASLMRRLMAILVKAKGKRGIREALGKKEPPKLLTQGISENLTCLMDCEPAQFLQGIQEHMVLLSKDPSIKIPISFDRALQYESRGNHYTDPHSVRKVLEYPLHFY</sequence>
<organism evidence="1 2">
    <name type="scientific">Lactuca sativa</name>
    <name type="common">Garden lettuce</name>
    <dbReference type="NCBI Taxonomy" id="4236"/>
    <lineage>
        <taxon>Eukaryota</taxon>
        <taxon>Viridiplantae</taxon>
        <taxon>Streptophyta</taxon>
        <taxon>Embryophyta</taxon>
        <taxon>Tracheophyta</taxon>
        <taxon>Spermatophyta</taxon>
        <taxon>Magnoliopsida</taxon>
        <taxon>eudicotyledons</taxon>
        <taxon>Gunneridae</taxon>
        <taxon>Pentapetalae</taxon>
        <taxon>asterids</taxon>
        <taxon>campanulids</taxon>
        <taxon>Asterales</taxon>
        <taxon>Asteraceae</taxon>
        <taxon>Cichorioideae</taxon>
        <taxon>Cichorieae</taxon>
        <taxon>Lactucinae</taxon>
        <taxon>Lactuca</taxon>
    </lineage>
</organism>
<dbReference type="EMBL" id="NBSK02000001">
    <property type="protein sequence ID" value="KAJ0228399.1"/>
    <property type="molecule type" value="Genomic_DNA"/>
</dbReference>
<proteinExistence type="predicted"/>
<keyword evidence="2" id="KW-1185">Reference proteome</keyword>
<dbReference type="InterPro" id="IPR038324">
    <property type="entry name" value="Rpb4/RPC9_sf"/>
</dbReference>
<comment type="caution">
    <text evidence="1">The sequence shown here is derived from an EMBL/GenBank/DDBJ whole genome shotgun (WGS) entry which is preliminary data.</text>
</comment>
<accession>A0A9R1XW80</accession>
<dbReference type="Proteomes" id="UP000235145">
    <property type="component" value="Unassembled WGS sequence"/>
</dbReference>
<gene>
    <name evidence="1" type="ORF">LSAT_V11C100050480</name>
</gene>
<dbReference type="PANTHER" id="PTHR21297">
    <property type="entry name" value="DNA-DIRECTED RNA POLYMERASE II"/>
    <property type="match status" value="1"/>
</dbReference>